<protein>
    <submittedName>
        <fullName evidence="1">Uncharacterized protein</fullName>
    </submittedName>
</protein>
<accession>A0ABU7DN09</accession>
<reference evidence="1 2" key="1">
    <citation type="submission" date="2021-06" db="EMBL/GenBank/DDBJ databases">
        <authorList>
            <person name="Palmer J.M."/>
        </authorList>
    </citation>
    <scope>NUCLEOTIDE SEQUENCE [LARGE SCALE GENOMIC DNA]</scope>
    <source>
        <strain evidence="1 2">CL_MEX2019</strain>
        <tissue evidence="1">Muscle</tissue>
    </source>
</reference>
<proteinExistence type="predicted"/>
<organism evidence="1 2">
    <name type="scientific">Characodon lateralis</name>
    <dbReference type="NCBI Taxonomy" id="208331"/>
    <lineage>
        <taxon>Eukaryota</taxon>
        <taxon>Metazoa</taxon>
        <taxon>Chordata</taxon>
        <taxon>Craniata</taxon>
        <taxon>Vertebrata</taxon>
        <taxon>Euteleostomi</taxon>
        <taxon>Actinopterygii</taxon>
        <taxon>Neopterygii</taxon>
        <taxon>Teleostei</taxon>
        <taxon>Neoteleostei</taxon>
        <taxon>Acanthomorphata</taxon>
        <taxon>Ovalentaria</taxon>
        <taxon>Atherinomorphae</taxon>
        <taxon>Cyprinodontiformes</taxon>
        <taxon>Goodeidae</taxon>
        <taxon>Characodon</taxon>
    </lineage>
</organism>
<name>A0ABU7DN09_9TELE</name>
<evidence type="ECO:0000313" key="2">
    <source>
        <dbReference type="Proteomes" id="UP001352852"/>
    </source>
</evidence>
<evidence type="ECO:0000313" key="1">
    <source>
        <dbReference type="EMBL" id="MED6276473.1"/>
    </source>
</evidence>
<comment type="caution">
    <text evidence="1">The sequence shown here is derived from an EMBL/GenBank/DDBJ whole genome shotgun (WGS) entry which is preliminary data.</text>
</comment>
<gene>
    <name evidence="1" type="ORF">CHARACLAT_003421</name>
</gene>
<sequence length="133" mass="14831">MAAKKDMEDIGNIVLSLDGLYGDKQSWATLFIFSASIRSDLQAASVCHCLFTVIIQGFPSQTEACTSENGYPHRFSHGKESKAAHGFLCLNGFKKLSADILNILVIKNNRHIKNNKLIDMTVWTVRDVFIIRA</sequence>
<dbReference type="EMBL" id="JAHUTJ010032938">
    <property type="protein sequence ID" value="MED6276473.1"/>
    <property type="molecule type" value="Genomic_DNA"/>
</dbReference>
<keyword evidence="2" id="KW-1185">Reference proteome</keyword>
<dbReference type="Proteomes" id="UP001352852">
    <property type="component" value="Unassembled WGS sequence"/>
</dbReference>